<keyword evidence="1" id="KW-0472">Membrane</keyword>
<evidence type="ECO:0000313" key="2">
    <source>
        <dbReference type="EMBL" id="MCS7479942.1"/>
    </source>
</evidence>
<feature type="transmembrane region" description="Helical" evidence="1">
    <location>
        <begin position="65"/>
        <end position="82"/>
    </location>
</feature>
<keyword evidence="1" id="KW-1133">Transmembrane helix</keyword>
<name>A0A9X3AGC0_9PSEU</name>
<evidence type="ECO:0000313" key="3">
    <source>
        <dbReference type="Proteomes" id="UP001141259"/>
    </source>
</evidence>
<dbReference type="EMBL" id="JANYMP010000011">
    <property type="protein sequence ID" value="MCS7479942.1"/>
    <property type="molecule type" value="Genomic_DNA"/>
</dbReference>
<dbReference type="AlphaFoldDB" id="A0A9X3AGC0"/>
<comment type="caution">
    <text evidence="2">The sequence shown here is derived from an EMBL/GenBank/DDBJ whole genome shotgun (WGS) entry which is preliminary data.</text>
</comment>
<gene>
    <name evidence="2" type="ORF">NZH93_24045</name>
</gene>
<keyword evidence="3" id="KW-1185">Reference proteome</keyword>
<proteinExistence type="predicted"/>
<organism evidence="2 3">
    <name type="scientific">Umezawaea endophytica</name>
    <dbReference type="NCBI Taxonomy" id="1654476"/>
    <lineage>
        <taxon>Bacteria</taxon>
        <taxon>Bacillati</taxon>
        <taxon>Actinomycetota</taxon>
        <taxon>Actinomycetes</taxon>
        <taxon>Pseudonocardiales</taxon>
        <taxon>Pseudonocardiaceae</taxon>
        <taxon>Umezawaea</taxon>
    </lineage>
</organism>
<feature type="transmembrane region" description="Helical" evidence="1">
    <location>
        <begin position="9"/>
        <end position="31"/>
    </location>
</feature>
<feature type="transmembrane region" description="Helical" evidence="1">
    <location>
        <begin position="88"/>
        <end position="111"/>
    </location>
</feature>
<feature type="transmembrane region" description="Helical" evidence="1">
    <location>
        <begin position="143"/>
        <end position="160"/>
    </location>
</feature>
<protein>
    <submittedName>
        <fullName evidence="2">Uncharacterized protein</fullName>
    </submittedName>
</protein>
<accession>A0A9X3AGC0</accession>
<dbReference type="RefSeq" id="WP_259625434.1">
    <property type="nucleotide sequence ID" value="NZ_JANYMP010000011.1"/>
</dbReference>
<sequence length="163" mass="17682">MLTSSRELLGFRTLALLPLVLFLPVVVSFAVDPGALWPEYIGVLFHLSVLFLVSRMDAPPWGRAAGFGWITVDILAGVLAINEVHSDLVLAVRLGGHVLAGVWIITVSVLARTWPIRVVGTITGLWLSAYSFVGNILPTTALAPASVLTLVWYGLLAFTYEQR</sequence>
<evidence type="ECO:0000256" key="1">
    <source>
        <dbReference type="SAM" id="Phobius"/>
    </source>
</evidence>
<keyword evidence="1" id="KW-0812">Transmembrane</keyword>
<dbReference type="Proteomes" id="UP001141259">
    <property type="component" value="Unassembled WGS sequence"/>
</dbReference>
<reference evidence="2" key="1">
    <citation type="submission" date="2022-08" db="EMBL/GenBank/DDBJ databases">
        <authorList>
            <person name="Tistechok S."/>
            <person name="Samborskyy M."/>
            <person name="Roman I."/>
        </authorList>
    </citation>
    <scope>NUCLEOTIDE SEQUENCE</scope>
    <source>
        <strain evidence="2">DSM 103496</strain>
    </source>
</reference>